<accession>A0A2K8Z5K5</accession>
<feature type="coiled-coil region" evidence="1">
    <location>
        <begin position="214"/>
        <end position="242"/>
    </location>
</feature>
<keyword evidence="3" id="KW-1185">Reference proteome</keyword>
<protein>
    <submittedName>
        <fullName evidence="2">Uncharacterized protein</fullName>
    </submittedName>
</protein>
<evidence type="ECO:0000313" key="3">
    <source>
        <dbReference type="Proteomes" id="UP000232883"/>
    </source>
</evidence>
<name>A0A2K8Z5K5_9BACT</name>
<dbReference type="Proteomes" id="UP000232883">
    <property type="component" value="Chromosome"/>
</dbReference>
<keyword evidence="1" id="KW-0175">Coiled coil</keyword>
<sequence>MYELRAQIITFDYASKSYTPDLESVSQNSSISYRIININTFTKKVLVNGTLFSLNTDMPTEFSTLFRIKMDNVDDKLKDAQQQVDKMVEVADEAKKNAKSADAIITPNVAKKESKALIATAAQEADNLVVKCQNFYSEAEKIKDALAFQKKLTETITDEHFDNETSMKKALDVRGINPGTIEALKATLGNFKDAYRKVYWQYGVTANAASDVDADGHEAKIKNAQEQIQNDYEALLKQYEETLASIDDLFLKAVTSANYIFTSENPVFVEEGTDEMEFKIQVGNIKDDFSKINPFKKIIKVEGGMKIDYSVGLAFKSISDNQYFFDADNKLQKANSTKTLTPGIAPMMHLYKRTRNNVGWGGMFGINADFKQLTDINLGFLAGASVILGRSQKAIISTGISYSQVSRLKESQYKIGDAYVDTKPEDVTERVLKPSWFVSFSLSIAKRTVLKP</sequence>
<evidence type="ECO:0000256" key="1">
    <source>
        <dbReference type="SAM" id="Coils"/>
    </source>
</evidence>
<dbReference type="EMBL" id="CP025096">
    <property type="protein sequence ID" value="AUD05140.1"/>
    <property type="molecule type" value="Genomic_DNA"/>
</dbReference>
<feature type="coiled-coil region" evidence="1">
    <location>
        <begin position="70"/>
        <end position="97"/>
    </location>
</feature>
<proteinExistence type="predicted"/>
<gene>
    <name evidence="2" type="ORF">CWM47_26820</name>
</gene>
<dbReference type="KEGG" id="spir:CWM47_26820"/>
<organism evidence="2 3">
    <name type="scientific">Spirosoma pollinicola</name>
    <dbReference type="NCBI Taxonomy" id="2057025"/>
    <lineage>
        <taxon>Bacteria</taxon>
        <taxon>Pseudomonadati</taxon>
        <taxon>Bacteroidota</taxon>
        <taxon>Cytophagia</taxon>
        <taxon>Cytophagales</taxon>
        <taxon>Cytophagaceae</taxon>
        <taxon>Spirosoma</taxon>
    </lineage>
</organism>
<evidence type="ECO:0000313" key="2">
    <source>
        <dbReference type="EMBL" id="AUD05140.1"/>
    </source>
</evidence>
<dbReference type="AlphaFoldDB" id="A0A2K8Z5K5"/>
<reference evidence="2 3" key="1">
    <citation type="submission" date="2017-11" db="EMBL/GenBank/DDBJ databases">
        <title>Taxonomic description and genome sequences of Spirosoma HA7 sp. nov., isolated from pollen microhabitat of Corylus avellana.</title>
        <authorList>
            <person name="Ambika Manirajan B."/>
            <person name="Suarez C."/>
            <person name="Ratering S."/>
            <person name="Geissler-Plaum R."/>
            <person name="Cardinale M."/>
            <person name="Sylvia S."/>
        </authorList>
    </citation>
    <scope>NUCLEOTIDE SEQUENCE [LARGE SCALE GENOMIC DNA]</scope>
    <source>
        <strain evidence="2 3">HA7</strain>
    </source>
</reference>